<dbReference type="AlphaFoldDB" id="A0A6I3M5G5"/>
<dbReference type="OrthoDB" id="9811577at2"/>
<keyword evidence="2" id="KW-1185">Reference proteome</keyword>
<evidence type="ECO:0000313" key="1">
    <source>
        <dbReference type="EMBL" id="MTH67362.1"/>
    </source>
</evidence>
<dbReference type="EMBL" id="WMLB01000010">
    <property type="protein sequence ID" value="MTH67362.1"/>
    <property type="molecule type" value="Genomic_DNA"/>
</dbReference>
<dbReference type="RefSeq" id="WP_155050484.1">
    <property type="nucleotide sequence ID" value="NZ_BAAAIB010000003.1"/>
</dbReference>
<dbReference type="InterPro" id="IPR036513">
    <property type="entry name" value="STAS_dom_sf"/>
</dbReference>
<protein>
    <recommendedName>
        <fullName evidence="3">STAS/SEC14 domain-containing protein</fullName>
    </recommendedName>
</protein>
<evidence type="ECO:0000313" key="2">
    <source>
        <dbReference type="Proteomes" id="UP000433071"/>
    </source>
</evidence>
<dbReference type="InterPro" id="IPR021866">
    <property type="entry name" value="SpoIIAA-like"/>
</dbReference>
<comment type="caution">
    <text evidence="1">The sequence shown here is derived from an EMBL/GenBank/DDBJ whole genome shotgun (WGS) entry which is preliminary data.</text>
</comment>
<dbReference type="Gene3D" id="3.40.50.10600">
    <property type="entry name" value="SpoIIaa-like domains"/>
    <property type="match status" value="1"/>
</dbReference>
<dbReference type="Proteomes" id="UP000433071">
    <property type="component" value="Unassembled WGS sequence"/>
</dbReference>
<reference evidence="1 2" key="1">
    <citation type="submission" date="2019-11" db="EMBL/GenBank/DDBJ databases">
        <title>Agromyces kandeliae sp. nov., isolated from mangrove soil.</title>
        <authorList>
            <person name="Wang R."/>
        </authorList>
    </citation>
    <scope>NUCLEOTIDE SEQUENCE [LARGE SCALE GENOMIC DNA]</scope>
    <source>
        <strain evidence="1 2">JCM 11433</strain>
    </source>
</reference>
<dbReference type="InterPro" id="IPR038396">
    <property type="entry name" value="SpoIIAA-like_sf"/>
</dbReference>
<dbReference type="SUPFAM" id="SSF52091">
    <property type="entry name" value="SpoIIaa-like"/>
    <property type="match status" value="1"/>
</dbReference>
<proteinExistence type="predicted"/>
<organism evidence="1 2">
    <name type="scientific">Agromyces bracchium</name>
    <dbReference type="NCBI Taxonomy" id="88376"/>
    <lineage>
        <taxon>Bacteria</taxon>
        <taxon>Bacillati</taxon>
        <taxon>Actinomycetota</taxon>
        <taxon>Actinomycetes</taxon>
        <taxon>Micrococcales</taxon>
        <taxon>Microbacteriaceae</taxon>
        <taxon>Agromyces</taxon>
    </lineage>
</organism>
<name>A0A6I3M5G5_9MICO</name>
<sequence length="117" mass="13159">MTITQSDRSTGDTLGFVVSGDVTKADYDVMTPAVEAAVEEHGTVKLMLDLTAFRWEKVGAWGADLHFGREFHEKVARMAIVGHKKWEERLAHLATPFYAQEAAYFEDPDAAWAWLRS</sequence>
<accession>A0A6I3M5G5</accession>
<gene>
    <name evidence="1" type="ORF">GJ743_03120</name>
</gene>
<dbReference type="Pfam" id="PF11964">
    <property type="entry name" value="SpoIIAA-like"/>
    <property type="match status" value="1"/>
</dbReference>
<evidence type="ECO:0008006" key="3">
    <source>
        <dbReference type="Google" id="ProtNLM"/>
    </source>
</evidence>